<dbReference type="RefSeq" id="WP_190551171.1">
    <property type="nucleotide sequence ID" value="NZ_CAWPNO010000126.1"/>
</dbReference>
<sequence length="301" mass="34497">MTNDSPRQLCLIAPPYLDTLKKIERHQTLDKKDAAQILSYIENDLLPLMLERFAQKPHSMLGASLGHLLNAVNCAVLLERSPPEIWHYLELFKTVAVCHFRFGSGAAPFTATINGTTLHFVPEAHSEYMYLDNWVTATDVCILLGDRESLSFLTTLTEDDFSNDNYTKQENHFNREYYQFIRTFLNNQQNSENFLTAAIAAAIQPQDNPLRTKFVNLICYPQLRLLQELIAGDVQAFNEQLYLALTAHQQFWTQETHIYNPKGWISLKLLATCAIAVESQNFTIEVKSDYIPPFLANCRRC</sequence>
<comment type="caution">
    <text evidence="1">The sequence shown here is derived from an EMBL/GenBank/DDBJ whole genome shotgun (WGS) entry which is preliminary data.</text>
</comment>
<keyword evidence="2" id="KW-1185">Reference proteome</keyword>
<dbReference type="Proteomes" id="UP000658514">
    <property type="component" value="Unassembled WGS sequence"/>
</dbReference>
<protein>
    <submittedName>
        <fullName evidence="1">Immunity 49 family protein</fullName>
    </submittedName>
</protein>
<gene>
    <name evidence="1" type="ORF">H6G24_34010</name>
</gene>
<evidence type="ECO:0000313" key="2">
    <source>
        <dbReference type="Proteomes" id="UP000658514"/>
    </source>
</evidence>
<dbReference type="EMBL" id="JACJQH010000088">
    <property type="protein sequence ID" value="MBD2200423.1"/>
    <property type="molecule type" value="Genomic_DNA"/>
</dbReference>
<dbReference type="InterPro" id="IPR029074">
    <property type="entry name" value="Imm49"/>
</dbReference>
<name>A0ABR8AMB2_9CYAN</name>
<accession>A0ABR8AMB2</accession>
<reference evidence="1 2" key="1">
    <citation type="journal article" date="2020" name="ISME J.">
        <title>Comparative genomics reveals insights into cyanobacterial evolution and habitat adaptation.</title>
        <authorList>
            <person name="Chen M.Y."/>
            <person name="Teng W.K."/>
            <person name="Zhao L."/>
            <person name="Hu C.X."/>
            <person name="Zhou Y.K."/>
            <person name="Han B.P."/>
            <person name="Song L.R."/>
            <person name="Shu W.S."/>
        </authorList>
    </citation>
    <scope>NUCLEOTIDE SEQUENCE [LARGE SCALE GENOMIC DNA]</scope>
    <source>
        <strain evidence="1 2">FACHB-288</strain>
    </source>
</reference>
<proteinExistence type="predicted"/>
<organism evidence="1 2">
    <name type="scientific">Calothrix parietina FACHB-288</name>
    <dbReference type="NCBI Taxonomy" id="2692896"/>
    <lineage>
        <taxon>Bacteria</taxon>
        <taxon>Bacillati</taxon>
        <taxon>Cyanobacteriota</taxon>
        <taxon>Cyanophyceae</taxon>
        <taxon>Nostocales</taxon>
        <taxon>Calotrichaceae</taxon>
        <taxon>Calothrix</taxon>
    </lineage>
</organism>
<dbReference type="Pfam" id="PF15575">
    <property type="entry name" value="Imm49"/>
    <property type="match status" value="1"/>
</dbReference>
<evidence type="ECO:0000313" key="1">
    <source>
        <dbReference type="EMBL" id="MBD2200423.1"/>
    </source>
</evidence>